<dbReference type="Pfam" id="PF21135">
    <property type="entry name" value="DRL_cat"/>
    <property type="match status" value="1"/>
</dbReference>
<name>A0ABS4G7V9_9CLOT</name>
<sequence>MFNKFKNRQVETAIIGAGHFGTAVVTQQLSTPNVAVHIVADISLENARAAFIKTGISENLIVYSKDAREAEKLIKDGKYVYTDDPMIIMDIPSIEVVCEGTGVPEASAKYSLEAIKSKKHVVSISKEMDSVVGPILKRKAKEYGVVYTPVDGDQPALLMALVEWAKLIGLTVISAGKARDGEFILDEKNNTVSIKADGITVHEDYVVHILDEDIKYFNKIPEGQSDEYIKKRAELLKGLPNAGAFDLCEMVIVANAIGFKPSCPELTQASLRITELPIAYCTRETNGIYPVTGVIDVHTNLRREDESGMGGGVYMVVKCDNAYSNYILATKGQIPNYDLSTVVIYRPYHLCGVEVATSILSAAFLGVDTGTLEYIPSFDLAKRAERDIMKGELLGNDHDLKLKALILPASKKSHTSPVPGHMITGNRAVRDIKYGEIIDYSMIEDMSGSVLWKLRHEQEETFNLN</sequence>
<comment type="caution">
    <text evidence="2">The sequence shown here is derived from an EMBL/GenBank/DDBJ whole genome shotgun (WGS) entry which is preliminary data.</text>
</comment>
<proteinExistence type="predicted"/>
<organism evidence="2 3">
    <name type="scientific">Youngiibacter multivorans</name>
    <dbReference type="NCBI Taxonomy" id="937251"/>
    <lineage>
        <taxon>Bacteria</taxon>
        <taxon>Bacillati</taxon>
        <taxon>Bacillota</taxon>
        <taxon>Clostridia</taxon>
        <taxon>Eubacteriales</taxon>
        <taxon>Clostridiaceae</taxon>
        <taxon>Youngiibacter</taxon>
    </lineage>
</organism>
<dbReference type="PANTHER" id="PTHR37850">
    <property type="entry name" value="STRU PROTEIN"/>
    <property type="match status" value="1"/>
</dbReference>
<dbReference type="EMBL" id="JAGGKC010000035">
    <property type="protein sequence ID" value="MBP1920653.1"/>
    <property type="molecule type" value="Genomic_DNA"/>
</dbReference>
<evidence type="ECO:0000313" key="3">
    <source>
        <dbReference type="Proteomes" id="UP001519271"/>
    </source>
</evidence>
<evidence type="ECO:0000313" key="2">
    <source>
        <dbReference type="EMBL" id="MBP1920653.1"/>
    </source>
</evidence>
<dbReference type="PANTHER" id="PTHR37850:SF3">
    <property type="entry name" value="BLR7815 PROTEIN"/>
    <property type="match status" value="1"/>
</dbReference>
<feature type="domain" description="Oxidoreductase DRL-like catalytic" evidence="1">
    <location>
        <begin position="247"/>
        <end position="355"/>
    </location>
</feature>
<dbReference type="InterPro" id="IPR036291">
    <property type="entry name" value="NAD(P)-bd_dom_sf"/>
</dbReference>
<keyword evidence="3" id="KW-1185">Reference proteome</keyword>
<dbReference type="Gene3D" id="3.40.50.720">
    <property type="entry name" value="NAD(P)-binding Rossmann-like Domain"/>
    <property type="match status" value="1"/>
</dbReference>
<dbReference type="InterPro" id="IPR048423">
    <property type="entry name" value="DRL_cat"/>
</dbReference>
<gene>
    <name evidence="2" type="ORF">J2Z34_003168</name>
</gene>
<accession>A0ABS4G7V9</accession>
<evidence type="ECO:0000259" key="1">
    <source>
        <dbReference type="Pfam" id="PF21135"/>
    </source>
</evidence>
<protein>
    <submittedName>
        <fullName evidence="2">Homoserine dehydrogenase-like protein</fullName>
    </submittedName>
</protein>
<dbReference type="Proteomes" id="UP001519271">
    <property type="component" value="Unassembled WGS sequence"/>
</dbReference>
<reference evidence="2 3" key="1">
    <citation type="submission" date="2021-03" db="EMBL/GenBank/DDBJ databases">
        <title>Genomic Encyclopedia of Type Strains, Phase IV (KMG-IV): sequencing the most valuable type-strain genomes for metagenomic binning, comparative biology and taxonomic classification.</title>
        <authorList>
            <person name="Goeker M."/>
        </authorList>
    </citation>
    <scope>NUCLEOTIDE SEQUENCE [LARGE SCALE GENOMIC DNA]</scope>
    <source>
        <strain evidence="2 3">DSM 6139</strain>
    </source>
</reference>
<dbReference type="SUPFAM" id="SSF51735">
    <property type="entry name" value="NAD(P)-binding Rossmann-fold domains"/>
    <property type="match status" value="1"/>
</dbReference>